<evidence type="ECO:0000313" key="3">
    <source>
        <dbReference type="Proteomes" id="UP000181980"/>
    </source>
</evidence>
<dbReference type="Gene3D" id="3.90.550.10">
    <property type="entry name" value="Spore Coat Polysaccharide Biosynthesis Protein SpsA, Chain A"/>
    <property type="match status" value="1"/>
</dbReference>
<feature type="domain" description="Glycosyltransferase 2-like" evidence="1">
    <location>
        <begin position="22"/>
        <end position="149"/>
    </location>
</feature>
<dbReference type="PANTHER" id="PTHR43179:SF7">
    <property type="entry name" value="RHAMNOSYLTRANSFERASE WBBL"/>
    <property type="match status" value="1"/>
</dbReference>
<evidence type="ECO:0000313" key="2">
    <source>
        <dbReference type="EMBL" id="SEF17176.1"/>
    </source>
</evidence>
<dbReference type="InterPro" id="IPR001173">
    <property type="entry name" value="Glyco_trans_2-like"/>
</dbReference>
<protein>
    <submittedName>
        <fullName evidence="2">Glycosyltransferase, GT2 family</fullName>
    </submittedName>
</protein>
<dbReference type="AlphaFoldDB" id="A0A1H5PTQ8"/>
<keyword evidence="3" id="KW-1185">Reference proteome</keyword>
<dbReference type="CDD" id="cd04186">
    <property type="entry name" value="GT_2_like_c"/>
    <property type="match status" value="1"/>
</dbReference>
<name>A0A1H5PTQ8_9ACTN</name>
<gene>
    <name evidence="2" type="ORF">SAMN04488561_5738</name>
</gene>
<dbReference type="Proteomes" id="UP000181980">
    <property type="component" value="Unassembled WGS sequence"/>
</dbReference>
<dbReference type="RefSeq" id="WP_069112579.1">
    <property type="nucleotide sequence ID" value="NZ_FNUC01000004.1"/>
</dbReference>
<dbReference type="STRING" id="561176.SAMN04488561_5738"/>
<dbReference type="EMBL" id="FNUC01000004">
    <property type="protein sequence ID" value="SEF17176.1"/>
    <property type="molecule type" value="Genomic_DNA"/>
</dbReference>
<dbReference type="PANTHER" id="PTHR43179">
    <property type="entry name" value="RHAMNOSYLTRANSFERASE WBBL"/>
    <property type="match status" value="1"/>
</dbReference>
<proteinExistence type="predicted"/>
<accession>A0A1H5PTQ8</accession>
<dbReference type="Pfam" id="PF00535">
    <property type="entry name" value="Glycos_transf_2"/>
    <property type="match status" value="1"/>
</dbReference>
<organism evidence="2 3">
    <name type="scientific">Jiangella alba</name>
    <dbReference type="NCBI Taxonomy" id="561176"/>
    <lineage>
        <taxon>Bacteria</taxon>
        <taxon>Bacillati</taxon>
        <taxon>Actinomycetota</taxon>
        <taxon>Actinomycetes</taxon>
        <taxon>Jiangellales</taxon>
        <taxon>Jiangellaceae</taxon>
        <taxon>Jiangella</taxon>
    </lineage>
</organism>
<dbReference type="GO" id="GO:0016740">
    <property type="term" value="F:transferase activity"/>
    <property type="evidence" value="ECO:0007669"/>
    <property type="project" value="UniProtKB-KW"/>
</dbReference>
<evidence type="ECO:0000259" key="1">
    <source>
        <dbReference type="Pfam" id="PF00535"/>
    </source>
</evidence>
<sequence length="326" mass="34410">MPPVPAPAAVDDGASAADVVLVTVTYSSAAIVERFLRALPAALDGLGSAQVVVVDNDSADGTVERVVELAPWAVAVKAGANLGYGAGLNLGIGHVPARRGVLVLNPDAVLQPGAVRRLLDAVEADPAVGIAVPRIVDASGRLKFSLRREPTIARAVGEAVLGGHRAARFPLLGDQIRDPSRYVDGATADWATGAAMFLSRRVLDAVGPWSEEFFLYSEETDYALRARDAGFRLGYVRDAVAAHPGGDMERSPWLWSLVAVNRTKLYRKRHGPLRSAVYWGVVVFNEAVRAALGRRTSRAALAALLRGRVSPPVTGRNGGPGAPIRP</sequence>
<dbReference type="InterPro" id="IPR029044">
    <property type="entry name" value="Nucleotide-diphossugar_trans"/>
</dbReference>
<reference evidence="3" key="1">
    <citation type="submission" date="2016-10" db="EMBL/GenBank/DDBJ databases">
        <authorList>
            <person name="Varghese N."/>
            <person name="Submissions S."/>
        </authorList>
    </citation>
    <scope>NUCLEOTIDE SEQUENCE [LARGE SCALE GENOMIC DNA]</scope>
    <source>
        <strain evidence="3">DSM 45237</strain>
    </source>
</reference>
<keyword evidence="2" id="KW-0808">Transferase</keyword>
<dbReference type="SUPFAM" id="SSF53448">
    <property type="entry name" value="Nucleotide-diphospho-sugar transferases"/>
    <property type="match status" value="1"/>
</dbReference>